<dbReference type="Gene3D" id="3.30.1490.70">
    <property type="match status" value="1"/>
</dbReference>
<dbReference type="EMBL" id="QZAB01000530">
    <property type="protein sequence ID" value="RQD81042.1"/>
    <property type="molecule type" value="Genomic_DNA"/>
</dbReference>
<name>A0A424YQF9_9EURY</name>
<evidence type="ECO:0000313" key="4">
    <source>
        <dbReference type="Proteomes" id="UP000284763"/>
    </source>
</evidence>
<dbReference type="AlphaFoldDB" id="A0A424YQF9"/>
<reference evidence="3 4" key="1">
    <citation type="submission" date="2018-08" db="EMBL/GenBank/DDBJ databases">
        <title>The metabolism and importance of syntrophic acetate oxidation coupled to methane or sulfide production in haloalkaline environments.</title>
        <authorList>
            <person name="Timmers P.H.A."/>
            <person name="Vavourakis C.D."/>
            <person name="Sorokin D.Y."/>
            <person name="Sinninghe Damste J.S."/>
            <person name="Muyzer G."/>
            <person name="Stams A.J.M."/>
            <person name="Plugge C.M."/>
        </authorList>
    </citation>
    <scope>NUCLEOTIDE SEQUENCE [LARGE SCALE GENOMIC DNA]</scope>
    <source>
        <strain evidence="3">MSAO_Arc3</strain>
    </source>
</reference>
<organism evidence="3 4">
    <name type="scientific">Methanosalsum natronophilum</name>
    <dbReference type="NCBI Taxonomy" id="768733"/>
    <lineage>
        <taxon>Archaea</taxon>
        <taxon>Methanobacteriati</taxon>
        <taxon>Methanobacteriota</taxon>
        <taxon>Stenosarchaea group</taxon>
        <taxon>Methanomicrobia</taxon>
        <taxon>Methanosarcinales</taxon>
        <taxon>Methanosarcinaceae</taxon>
        <taxon>Methanosalsum</taxon>
    </lineage>
</organism>
<dbReference type="Gene3D" id="3.30.470.30">
    <property type="entry name" value="DNA ligase/mRNA capping enzyme"/>
    <property type="match status" value="1"/>
</dbReference>
<dbReference type="Pfam" id="PF18330">
    <property type="entry name" value="Lig_C"/>
    <property type="match status" value="1"/>
</dbReference>
<dbReference type="Proteomes" id="UP000284763">
    <property type="component" value="Unassembled WGS sequence"/>
</dbReference>
<dbReference type="Pfam" id="PF09414">
    <property type="entry name" value="RNA_ligase"/>
    <property type="match status" value="1"/>
</dbReference>
<proteinExistence type="predicted"/>
<gene>
    <name evidence="3" type="ORF">D5R95_08350</name>
</gene>
<accession>A0A424YQF9</accession>
<sequence>MNGEVDEESSLVDINETAIFLNLSKAKVRKLIERNILRNNWGQYTNLIRFTKKVSHIEEGSVLNYSDANLEIIRGFPKIRRCLLLEPALKKNFSSVDEVAVEEKMNGYNVRAAQINGDIIAFTRGGLVCPYTTEKVNELIDPTFFEDYPNLILCAEMVGPDNPYVAKTCYDVNSLDFFVFDIREKNSGEPYPVKKRRETLEAYKIKQVNLFGYFKPKDAHKEITKIINEIGSEEREGVVVKDPEMILQPMKYTTSNSNCKDLEFGFKFYNDIGRDYLFSRVIREGFQAAEWNENNQKLKDRCYRVGSSILYPMVNTINSVGKNKKVTEDAQIKVTRLEVLDLFKQHLNRSGIEVHFEEPIPEEDGYIVKMKKLNKSTNDKTESIWLGDYW</sequence>
<comment type="caution">
    <text evidence="3">The sequence shown here is derived from an EMBL/GenBank/DDBJ whole genome shotgun (WGS) entry which is preliminary data.</text>
</comment>
<dbReference type="InterPro" id="IPR001072">
    <property type="entry name" value="RNA_ligase_Pab1020"/>
</dbReference>
<dbReference type="Gene3D" id="3.30.70.2160">
    <property type="match status" value="1"/>
</dbReference>
<dbReference type="InterPro" id="IPR021122">
    <property type="entry name" value="RNA_ligase_dom_REL/Rnl2"/>
</dbReference>
<evidence type="ECO:0000259" key="1">
    <source>
        <dbReference type="Pfam" id="PF09414"/>
    </source>
</evidence>
<dbReference type="Gene3D" id="3.10.450.740">
    <property type="match status" value="1"/>
</dbReference>
<dbReference type="NCBIfam" id="TIGR01209">
    <property type="entry name" value="RNA ligase"/>
    <property type="match status" value="1"/>
</dbReference>
<dbReference type="SUPFAM" id="SSF56091">
    <property type="entry name" value="DNA ligase/mRNA capping enzyme, catalytic domain"/>
    <property type="match status" value="1"/>
</dbReference>
<dbReference type="GO" id="GO:0016874">
    <property type="term" value="F:ligase activity"/>
    <property type="evidence" value="ECO:0007669"/>
    <property type="project" value="UniProtKB-KW"/>
</dbReference>
<evidence type="ECO:0000313" key="3">
    <source>
        <dbReference type="EMBL" id="RQD81042.1"/>
    </source>
</evidence>
<feature type="domain" description="RNA ligase" evidence="1">
    <location>
        <begin position="97"/>
        <end position="253"/>
    </location>
</feature>
<keyword evidence="3" id="KW-0436">Ligase</keyword>
<dbReference type="PRINTS" id="PR01048">
    <property type="entry name" value="Y414FAMILY"/>
</dbReference>
<protein>
    <submittedName>
        <fullName evidence="3">RNA ligase</fullName>
    </submittedName>
</protein>
<dbReference type="CDD" id="cd07894">
    <property type="entry name" value="Adenylation_RNA_ligase"/>
    <property type="match status" value="1"/>
</dbReference>
<dbReference type="InterPro" id="IPR041596">
    <property type="entry name" value="Lig_Pab1020_C"/>
</dbReference>
<evidence type="ECO:0000259" key="2">
    <source>
        <dbReference type="Pfam" id="PF18330"/>
    </source>
</evidence>
<feature type="domain" description="RNA ligase Pab1020 C-terminal" evidence="2">
    <location>
        <begin position="265"/>
        <end position="387"/>
    </location>
</feature>